<reference evidence="1" key="1">
    <citation type="submission" date="2018-05" db="EMBL/GenBank/DDBJ databases">
        <authorList>
            <person name="Lanie J.A."/>
            <person name="Ng W.-L."/>
            <person name="Kazmierczak K.M."/>
            <person name="Andrzejewski T.M."/>
            <person name="Davidsen T.M."/>
            <person name="Wayne K.J."/>
            <person name="Tettelin H."/>
            <person name="Glass J.I."/>
            <person name="Rusch D."/>
            <person name="Podicherti R."/>
            <person name="Tsui H.-C.T."/>
            <person name="Winkler M.E."/>
        </authorList>
    </citation>
    <scope>NUCLEOTIDE SEQUENCE</scope>
</reference>
<protein>
    <recommendedName>
        <fullName evidence="2">Bacterial surface antigen (D15) domain-containing protein</fullName>
    </recommendedName>
</protein>
<dbReference type="EMBL" id="UINC01045010">
    <property type="protein sequence ID" value="SVB51232.1"/>
    <property type="molecule type" value="Genomic_DNA"/>
</dbReference>
<evidence type="ECO:0008006" key="2">
    <source>
        <dbReference type="Google" id="ProtNLM"/>
    </source>
</evidence>
<proteinExistence type="predicted"/>
<sequence>NNILGTDEVVHLRGWNGCRMGDRLVFGTIEPRISINKVVLASFVDYGNAWYISGDIDSWITTAGLELRIDLFGFVLACGTAQEIDRWKNEDVPTNYFRLSLVNPF</sequence>
<evidence type="ECO:0000313" key="1">
    <source>
        <dbReference type="EMBL" id="SVB51232.1"/>
    </source>
</evidence>
<feature type="non-terminal residue" evidence="1">
    <location>
        <position position="1"/>
    </location>
</feature>
<dbReference type="Gene3D" id="2.40.160.50">
    <property type="entry name" value="membrane protein fhac: a member of the omp85/tpsb transporter family"/>
    <property type="match status" value="1"/>
</dbReference>
<organism evidence="1">
    <name type="scientific">marine metagenome</name>
    <dbReference type="NCBI Taxonomy" id="408172"/>
    <lineage>
        <taxon>unclassified sequences</taxon>
        <taxon>metagenomes</taxon>
        <taxon>ecological metagenomes</taxon>
    </lineage>
</organism>
<accession>A0A382ELP2</accession>
<dbReference type="AlphaFoldDB" id="A0A382ELP2"/>
<gene>
    <name evidence="1" type="ORF">METZ01_LOCUS204086</name>
</gene>
<name>A0A382ELP2_9ZZZZ</name>